<evidence type="ECO:0000313" key="3">
    <source>
        <dbReference type="Proteomes" id="UP000324800"/>
    </source>
</evidence>
<reference evidence="2 3" key="1">
    <citation type="submission" date="2019-03" db="EMBL/GenBank/DDBJ databases">
        <title>Single cell metagenomics reveals metabolic interactions within the superorganism composed of flagellate Streblomastix strix and complex community of Bacteroidetes bacteria on its surface.</title>
        <authorList>
            <person name="Treitli S.C."/>
            <person name="Kolisko M."/>
            <person name="Husnik F."/>
            <person name="Keeling P."/>
            <person name="Hampl V."/>
        </authorList>
    </citation>
    <scope>NUCLEOTIDE SEQUENCE [LARGE SCALE GENOMIC DNA]</scope>
    <source>
        <strain evidence="2">ST1C</strain>
    </source>
</reference>
<accession>A0A5J4VM10</accession>
<name>A0A5J4VM10_9EUKA</name>
<feature type="compositionally biased region" description="Acidic residues" evidence="1">
    <location>
        <begin position="108"/>
        <end position="119"/>
    </location>
</feature>
<comment type="caution">
    <text evidence="2">The sequence shown here is derived from an EMBL/GenBank/DDBJ whole genome shotgun (WGS) entry which is preliminary data.</text>
</comment>
<feature type="region of interest" description="Disordered" evidence="1">
    <location>
        <begin position="160"/>
        <end position="186"/>
    </location>
</feature>
<protein>
    <submittedName>
        <fullName evidence="2">Uncharacterized protein</fullName>
    </submittedName>
</protein>
<evidence type="ECO:0000313" key="2">
    <source>
        <dbReference type="EMBL" id="KAA6383476.1"/>
    </source>
</evidence>
<feature type="region of interest" description="Disordered" evidence="1">
    <location>
        <begin position="92"/>
        <end position="119"/>
    </location>
</feature>
<gene>
    <name evidence="2" type="ORF">EZS28_021000</name>
</gene>
<dbReference type="EMBL" id="SNRW01006228">
    <property type="protein sequence ID" value="KAA6383476.1"/>
    <property type="molecule type" value="Genomic_DNA"/>
</dbReference>
<feature type="compositionally biased region" description="Polar residues" evidence="1">
    <location>
        <begin position="174"/>
        <end position="186"/>
    </location>
</feature>
<dbReference type="Proteomes" id="UP000324800">
    <property type="component" value="Unassembled WGS sequence"/>
</dbReference>
<proteinExistence type="predicted"/>
<sequence length="186" mass="21090">MLVMQAVENVLPILLPTENEDENANFSEIDAIRVLTYSRLRSLFACDCCGTGVVYDYSAWAQDENFSGCGGGQSESNLRQAMKLLARHKRVQKKGEKERGIERKESDELQNAEFDDEEQDEAEEAIRLIVYSGCDSAVLHTSAYNLPFLDESELNQDEKNYDTSDIKGKHKRNASYQSFETSSQRI</sequence>
<evidence type="ECO:0000256" key="1">
    <source>
        <dbReference type="SAM" id="MobiDB-lite"/>
    </source>
</evidence>
<dbReference type="AlphaFoldDB" id="A0A5J4VM10"/>
<organism evidence="2 3">
    <name type="scientific">Streblomastix strix</name>
    <dbReference type="NCBI Taxonomy" id="222440"/>
    <lineage>
        <taxon>Eukaryota</taxon>
        <taxon>Metamonada</taxon>
        <taxon>Preaxostyla</taxon>
        <taxon>Oxymonadida</taxon>
        <taxon>Streblomastigidae</taxon>
        <taxon>Streblomastix</taxon>
    </lineage>
</organism>
<feature type="compositionally biased region" description="Basic and acidic residues" evidence="1">
    <location>
        <begin position="93"/>
        <end position="107"/>
    </location>
</feature>